<dbReference type="Gene3D" id="2.60.300.12">
    <property type="entry name" value="HesB-like domain"/>
    <property type="match status" value="1"/>
</dbReference>
<protein>
    <submittedName>
        <fullName evidence="3">Iron-sulfur cluster insertion protein ErpA</fullName>
    </submittedName>
</protein>
<comment type="similarity">
    <text evidence="1">Belongs to the HesB/IscA family.</text>
</comment>
<evidence type="ECO:0000259" key="2">
    <source>
        <dbReference type="Pfam" id="PF01521"/>
    </source>
</evidence>
<accession>A0A2N6D0W2</accession>
<dbReference type="Pfam" id="PF01521">
    <property type="entry name" value="Fe-S_biosyn"/>
    <property type="match status" value="1"/>
</dbReference>
<dbReference type="Proteomes" id="UP000235015">
    <property type="component" value="Unassembled WGS sequence"/>
</dbReference>
<dbReference type="PANTHER" id="PTHR10072:SF41">
    <property type="entry name" value="IRON-SULFUR CLUSTER ASSEMBLY 1 HOMOLOG, MITOCHONDRIAL"/>
    <property type="match status" value="1"/>
</dbReference>
<gene>
    <name evidence="3" type="ORF">C0630_00025</name>
</gene>
<feature type="domain" description="Core" evidence="2">
    <location>
        <begin position="23"/>
        <end position="112"/>
    </location>
</feature>
<dbReference type="GO" id="GO:0005737">
    <property type="term" value="C:cytoplasm"/>
    <property type="evidence" value="ECO:0007669"/>
    <property type="project" value="TreeGrafter"/>
</dbReference>
<dbReference type="PANTHER" id="PTHR10072">
    <property type="entry name" value="IRON-SULFUR CLUSTER ASSEMBLY PROTEIN"/>
    <property type="match status" value="1"/>
</dbReference>
<evidence type="ECO:0000313" key="4">
    <source>
        <dbReference type="Proteomes" id="UP000235015"/>
    </source>
</evidence>
<sequence length="137" mass="14524">MGLFQRERTEEKATFSHQITDEVRVTPEARDQLIQLVQNEEDIVGIRIFIYGGGCSGMNYGLTFVESPQEIDCVLEQDGLKIFVDPVALGVLEGVEVDYQTQGLNSSIVFRNVFQNIGGSGGCGGCGASGGGGGGCA</sequence>
<dbReference type="InterPro" id="IPR016092">
    <property type="entry name" value="ATAP"/>
</dbReference>
<dbReference type="EMBL" id="PKUN01000001">
    <property type="protein sequence ID" value="PLX63341.1"/>
    <property type="molecule type" value="Genomic_DNA"/>
</dbReference>
<dbReference type="NCBIfam" id="TIGR00049">
    <property type="entry name" value="iron-sulfur cluster assembly accessory protein"/>
    <property type="match status" value="1"/>
</dbReference>
<dbReference type="RefSeq" id="WP_051301927.1">
    <property type="nucleotide sequence ID" value="NZ_CBDUFW010000083.1"/>
</dbReference>
<dbReference type="GO" id="GO:0016226">
    <property type="term" value="P:iron-sulfur cluster assembly"/>
    <property type="evidence" value="ECO:0007669"/>
    <property type="project" value="InterPro"/>
</dbReference>
<dbReference type="InterPro" id="IPR035903">
    <property type="entry name" value="HesB-like_dom_sf"/>
</dbReference>
<evidence type="ECO:0000256" key="1">
    <source>
        <dbReference type="ARBA" id="ARBA00006718"/>
    </source>
</evidence>
<name>A0A2N6D0W2_9GAMM</name>
<comment type="caution">
    <text evidence="3">The sequence shown here is derived from an EMBL/GenBank/DDBJ whole genome shotgun (WGS) entry which is preliminary data.</text>
</comment>
<dbReference type="GO" id="GO:0051537">
    <property type="term" value="F:2 iron, 2 sulfur cluster binding"/>
    <property type="evidence" value="ECO:0007669"/>
    <property type="project" value="TreeGrafter"/>
</dbReference>
<proteinExistence type="inferred from homology"/>
<dbReference type="SUPFAM" id="SSF89360">
    <property type="entry name" value="HesB-like domain"/>
    <property type="match status" value="1"/>
</dbReference>
<dbReference type="STRING" id="1111735.GCA_000428045_03572"/>
<evidence type="ECO:0000313" key="3">
    <source>
        <dbReference type="EMBL" id="PLX63341.1"/>
    </source>
</evidence>
<dbReference type="InterPro" id="IPR000361">
    <property type="entry name" value="ATAP_core_dom"/>
</dbReference>
<organism evidence="3 4">
    <name type="scientific">Sedimenticola selenatireducens</name>
    <dbReference type="NCBI Taxonomy" id="191960"/>
    <lineage>
        <taxon>Bacteria</taxon>
        <taxon>Pseudomonadati</taxon>
        <taxon>Pseudomonadota</taxon>
        <taxon>Gammaproteobacteria</taxon>
        <taxon>Chromatiales</taxon>
        <taxon>Sedimenticolaceae</taxon>
        <taxon>Sedimenticola</taxon>
    </lineage>
</organism>
<reference evidence="3 4" key="1">
    <citation type="submission" date="2017-11" db="EMBL/GenBank/DDBJ databases">
        <title>Genome-resolved metagenomics identifies genetic mobility, metabolic interactions, and unexpected diversity in perchlorate-reducing communities.</title>
        <authorList>
            <person name="Barnum T.P."/>
            <person name="Figueroa I.A."/>
            <person name="Carlstrom C.I."/>
            <person name="Lucas L.N."/>
            <person name="Engelbrektson A.L."/>
            <person name="Coates J.D."/>
        </authorList>
    </citation>
    <scope>NUCLEOTIDE SEQUENCE [LARGE SCALE GENOMIC DNA]</scope>
    <source>
        <strain evidence="3">BM301</strain>
    </source>
</reference>
<dbReference type="AlphaFoldDB" id="A0A2N6D0W2"/>
<dbReference type="InterPro" id="IPR050322">
    <property type="entry name" value="Fe-S_cluster_asmbl/transfer"/>
</dbReference>